<evidence type="ECO:0000313" key="5">
    <source>
        <dbReference type="EMBL" id="KAE9989849.1"/>
    </source>
</evidence>
<evidence type="ECO:0000313" key="6">
    <source>
        <dbReference type="Proteomes" id="UP000490939"/>
    </source>
</evidence>
<feature type="domain" description="Tyrosinase copper-binding" evidence="3">
    <location>
        <begin position="71"/>
        <end position="88"/>
    </location>
</feature>
<dbReference type="GO" id="GO:0016491">
    <property type="term" value="F:oxidoreductase activity"/>
    <property type="evidence" value="ECO:0007669"/>
    <property type="project" value="UniProtKB-KW"/>
</dbReference>
<keyword evidence="2" id="KW-0560">Oxidoreductase</keyword>
<evidence type="ECO:0000259" key="3">
    <source>
        <dbReference type="PROSITE" id="PS00497"/>
    </source>
</evidence>
<keyword evidence="6" id="KW-1185">Reference proteome</keyword>
<evidence type="ECO:0000259" key="4">
    <source>
        <dbReference type="PROSITE" id="PS00498"/>
    </source>
</evidence>
<protein>
    <recommendedName>
        <fullName evidence="3 4">Tyrosinase copper-binding domain-containing protein</fullName>
    </recommendedName>
</protein>
<dbReference type="PANTHER" id="PTHR11474:SF125">
    <property type="entry name" value="N-ACETYL-6-HYDROXYTRYPTOPHAN OXIDASE IVOB-RELATED"/>
    <property type="match status" value="1"/>
</dbReference>
<organism evidence="5 6">
    <name type="scientific">Venturia inaequalis</name>
    <name type="common">Apple scab fungus</name>
    <dbReference type="NCBI Taxonomy" id="5025"/>
    <lineage>
        <taxon>Eukaryota</taxon>
        <taxon>Fungi</taxon>
        <taxon>Dikarya</taxon>
        <taxon>Ascomycota</taxon>
        <taxon>Pezizomycotina</taxon>
        <taxon>Dothideomycetes</taxon>
        <taxon>Pleosporomycetidae</taxon>
        <taxon>Venturiales</taxon>
        <taxon>Venturiaceae</taxon>
        <taxon>Venturia</taxon>
    </lineage>
</organism>
<dbReference type="PANTHER" id="PTHR11474">
    <property type="entry name" value="TYROSINASE FAMILY MEMBER"/>
    <property type="match status" value="1"/>
</dbReference>
<dbReference type="AlphaFoldDB" id="A0A8H3VIP5"/>
<reference evidence="5 6" key="1">
    <citation type="submission" date="2019-07" db="EMBL/GenBank/DDBJ databases">
        <title>Venturia inaequalis Genome Resource.</title>
        <authorList>
            <person name="Lichtner F.J."/>
        </authorList>
    </citation>
    <scope>NUCLEOTIDE SEQUENCE [LARGE SCALE GENOMIC DNA]</scope>
    <source>
        <strain evidence="5 6">DMI_063113</strain>
    </source>
</reference>
<keyword evidence="1" id="KW-0479">Metal-binding</keyword>
<dbReference type="EMBL" id="WNWR01000166">
    <property type="protein sequence ID" value="KAE9989849.1"/>
    <property type="molecule type" value="Genomic_DNA"/>
</dbReference>
<comment type="caution">
    <text evidence="5">The sequence shown here is derived from an EMBL/GenBank/DDBJ whole genome shotgun (WGS) entry which is preliminary data.</text>
</comment>
<evidence type="ECO:0000256" key="2">
    <source>
        <dbReference type="ARBA" id="ARBA00023002"/>
    </source>
</evidence>
<dbReference type="InterPro" id="IPR002227">
    <property type="entry name" value="Tyrosinase_Cu-bd"/>
</dbReference>
<dbReference type="Proteomes" id="UP000490939">
    <property type="component" value="Unassembled WGS sequence"/>
</dbReference>
<dbReference type="Gene3D" id="1.10.1280.10">
    <property type="entry name" value="Di-copper center containing domain from catechol oxidase"/>
    <property type="match status" value="1"/>
</dbReference>
<name>A0A8H3VIP5_VENIN</name>
<dbReference type="InterPro" id="IPR050316">
    <property type="entry name" value="Tyrosinase/Hemocyanin"/>
</dbReference>
<dbReference type="PROSITE" id="PS00497">
    <property type="entry name" value="TYROSINASE_1"/>
    <property type="match status" value="1"/>
</dbReference>
<dbReference type="SUPFAM" id="SSF48056">
    <property type="entry name" value="Di-copper centre-containing domain"/>
    <property type="match status" value="1"/>
</dbReference>
<dbReference type="PRINTS" id="PR00092">
    <property type="entry name" value="TYROSINASE"/>
</dbReference>
<dbReference type="Pfam" id="PF00264">
    <property type="entry name" value="Tyrosinase"/>
    <property type="match status" value="1"/>
</dbReference>
<proteinExistence type="predicted"/>
<dbReference type="GO" id="GO:0046872">
    <property type="term" value="F:metal ion binding"/>
    <property type="evidence" value="ECO:0007669"/>
    <property type="project" value="UniProtKB-KW"/>
</dbReference>
<accession>A0A8H3VIP5</accession>
<feature type="domain" description="Tyrosinase copper-binding" evidence="4">
    <location>
        <begin position="255"/>
        <end position="266"/>
    </location>
</feature>
<dbReference type="PROSITE" id="PS00498">
    <property type="entry name" value="TYROSINASE_2"/>
    <property type="match status" value="1"/>
</dbReference>
<dbReference type="InterPro" id="IPR008922">
    <property type="entry name" value="Di-copper_centre_dom_sf"/>
</dbReference>
<evidence type="ECO:0000256" key="1">
    <source>
        <dbReference type="ARBA" id="ARBA00022723"/>
    </source>
</evidence>
<gene>
    <name evidence="5" type="ORF">EG327_002190</name>
</gene>
<sequence>MSHRHRLTNPEKTEYIRAVKCTFSKPSKGQNIFPANQNRHDDFTSLHILHTTPAAEFPTPENWGLEGPGVHFNGVFLPWHRYTLWAFETVLIEECGYKGAQPYWDWTQDTPEHNTHFNMSPIFDSQYGFGGNGVGGSTPMTFINVRTDPIPAPDAYPEGTCIDSGPFNGMMHNTGPGFQLQRPNPRCLVRNIQTALADDTLQWKNDVMPILATDDYWNMSIAMDVPLTGKSRGVHGAAHASINGEMANFWSSTNDPLFFMHHSMLDYIWWTWQNKSPENLFAMGGPIYTNGTGTVTLDYTLHMTPFIAPDIPVRKVVDTLNMDRSGVLCYVYESNDMPVPP</sequence>